<dbReference type="SUPFAM" id="SSF50630">
    <property type="entry name" value="Acid proteases"/>
    <property type="match status" value="1"/>
</dbReference>
<gene>
    <name evidence="4" type="ORF">CI610_01989</name>
</gene>
<name>A0A2H9T759_9ZZZZ</name>
<dbReference type="InterPro" id="IPR043128">
    <property type="entry name" value="Rev_trsase/Diguanyl_cyclase"/>
</dbReference>
<dbReference type="InterPro" id="IPR021109">
    <property type="entry name" value="Peptidase_aspartic_dom_sf"/>
</dbReference>
<proteinExistence type="predicted"/>
<dbReference type="Pfam" id="PF00078">
    <property type="entry name" value="RVT_1"/>
    <property type="match status" value="1"/>
</dbReference>
<evidence type="ECO:0008006" key="5">
    <source>
        <dbReference type="Google" id="ProtNLM"/>
    </source>
</evidence>
<dbReference type="Gene3D" id="1.10.340.70">
    <property type="match status" value="1"/>
</dbReference>
<dbReference type="InterPro" id="IPR041588">
    <property type="entry name" value="Integrase_H2C2"/>
</dbReference>
<dbReference type="Gene3D" id="2.40.70.10">
    <property type="entry name" value="Acid Proteases"/>
    <property type="match status" value="1"/>
</dbReference>
<dbReference type="GO" id="GO:0003676">
    <property type="term" value="F:nucleic acid binding"/>
    <property type="evidence" value="ECO:0007669"/>
    <property type="project" value="InterPro"/>
</dbReference>
<feature type="region of interest" description="Disordered" evidence="1">
    <location>
        <begin position="1253"/>
        <end position="1351"/>
    </location>
</feature>
<feature type="domain" description="Integrase catalytic" evidence="3">
    <location>
        <begin position="960"/>
        <end position="1118"/>
    </location>
</feature>
<dbReference type="InterPro" id="IPR036397">
    <property type="entry name" value="RNaseH_sf"/>
</dbReference>
<accession>A0A2H9T759</accession>
<dbReference type="InterPro" id="IPR050951">
    <property type="entry name" value="Retrovirus_Pol_polyprotein"/>
</dbReference>
<dbReference type="GO" id="GO:0015074">
    <property type="term" value="P:DNA integration"/>
    <property type="evidence" value="ECO:0007669"/>
    <property type="project" value="InterPro"/>
</dbReference>
<dbReference type="InterPro" id="IPR041577">
    <property type="entry name" value="RT_RNaseH_2"/>
</dbReference>
<dbReference type="PANTHER" id="PTHR37984">
    <property type="entry name" value="PROTEIN CBG26694"/>
    <property type="match status" value="1"/>
</dbReference>
<evidence type="ECO:0000256" key="1">
    <source>
        <dbReference type="SAM" id="MobiDB-lite"/>
    </source>
</evidence>
<dbReference type="CDD" id="cd09274">
    <property type="entry name" value="RNase_HI_RT_Ty3"/>
    <property type="match status" value="1"/>
</dbReference>
<dbReference type="CDD" id="cd01647">
    <property type="entry name" value="RT_LTR"/>
    <property type="match status" value="1"/>
</dbReference>
<feature type="compositionally biased region" description="Polar residues" evidence="1">
    <location>
        <begin position="1331"/>
        <end position="1345"/>
    </location>
</feature>
<organism evidence="4">
    <name type="scientific">invertebrate metagenome</name>
    <dbReference type="NCBI Taxonomy" id="1711999"/>
    <lineage>
        <taxon>unclassified sequences</taxon>
        <taxon>metagenomes</taxon>
        <taxon>organismal metagenomes</taxon>
    </lineage>
</organism>
<comment type="caution">
    <text evidence="4">The sequence shown here is derived from an EMBL/GenBank/DDBJ whole genome shotgun (WGS) entry which is preliminary data.</text>
</comment>
<dbReference type="Gene3D" id="3.10.20.370">
    <property type="match status" value="1"/>
</dbReference>
<dbReference type="Pfam" id="PF17919">
    <property type="entry name" value="RT_RNaseH_2"/>
    <property type="match status" value="1"/>
</dbReference>
<dbReference type="InterPro" id="IPR012337">
    <property type="entry name" value="RNaseH-like_sf"/>
</dbReference>
<dbReference type="PROSITE" id="PS50994">
    <property type="entry name" value="INTEGRASE"/>
    <property type="match status" value="1"/>
</dbReference>
<dbReference type="Pfam" id="PF17921">
    <property type="entry name" value="Integrase_H2C2"/>
    <property type="match status" value="1"/>
</dbReference>
<dbReference type="Pfam" id="PF00665">
    <property type="entry name" value="rve"/>
    <property type="match status" value="1"/>
</dbReference>
<dbReference type="Gene3D" id="3.30.70.270">
    <property type="match status" value="2"/>
</dbReference>
<evidence type="ECO:0000259" key="3">
    <source>
        <dbReference type="PROSITE" id="PS50994"/>
    </source>
</evidence>
<dbReference type="PANTHER" id="PTHR37984:SF15">
    <property type="entry name" value="INTEGRASE CATALYTIC DOMAIN-CONTAINING PROTEIN"/>
    <property type="match status" value="1"/>
</dbReference>
<protein>
    <recommendedName>
        <fullName evidence="5">Reverse transcriptase</fullName>
    </recommendedName>
</protein>
<evidence type="ECO:0000313" key="4">
    <source>
        <dbReference type="EMBL" id="PJE79044.1"/>
    </source>
</evidence>
<feature type="domain" description="Reverse transcriptase" evidence="2">
    <location>
        <begin position="360"/>
        <end position="540"/>
    </location>
</feature>
<dbReference type="InterPro" id="IPR001584">
    <property type="entry name" value="Integrase_cat-core"/>
</dbReference>
<reference evidence="4" key="1">
    <citation type="journal article" date="2017" name="Appl. Environ. Microbiol.">
        <title>Molecular characterization of an Endozoicomonas-like organism causing infection in king scallop Pecten maximus L.</title>
        <authorList>
            <person name="Cano I."/>
            <person name="van Aerle R."/>
            <person name="Ross S."/>
            <person name="Verner-Jeffreys D.W."/>
            <person name="Paley R.K."/>
            <person name="Rimmer G."/>
            <person name="Ryder D."/>
            <person name="Hooper P."/>
            <person name="Stone D."/>
            <person name="Feist S.W."/>
        </authorList>
    </citation>
    <scope>NUCLEOTIDE SEQUENCE</scope>
</reference>
<evidence type="ECO:0000259" key="2">
    <source>
        <dbReference type="PROSITE" id="PS50878"/>
    </source>
</evidence>
<dbReference type="SUPFAM" id="SSF53098">
    <property type="entry name" value="Ribonuclease H-like"/>
    <property type="match status" value="1"/>
</dbReference>
<sequence length="1380" mass="155631">MGDGEGRNGPSNNTATDSTLYERMVGSSNIDQIIIGGKTHSALIDSGSMITCISENCYKSLNPRPVLMDIKDFDLQVFGAGGSKLPYLGYIEADVSIPFLSDCVMCVPILVTPMTNYNRQVPVIVGTNIIRMCRDIQQASSDSTFPDAWQSAVDSLCVNNPMVVKSANTYPVSIGPNQVKTVHGLVRKLGNFSTAVTEQDSSLQSGNLVVCPRVVSLECAPGRLKRIPVRICNLSTESITISPKSPLCTLTDVKVMDRWSPEPSDKDDTESSKDQVEGEWWDKLGVSVNKDNLSPEQLERAYQILGKWQHIFSTSSKDLGKTDLVQHEIKLSDDVPFKEPYRRIPPGMYEEVRQHLKEMLESDAIRESHSPYCSNVVLVRKKDGSLRFCIDLRKLNGKTIKDAYTLPRVEETLDSLIGSRYFSKLDLRSGYWQVEIKEEDKAKTAFSVGPLGFFECNRMAFGLTNAPATFQRLMQACMGESHLKECLIFLDDILIFSDTFEEHLKRLEGVFERLEKHGLKLKPSKCEFFKSQVCYLGHIVSEEGIQTDPDKLAALKTWPEPVNVKTLRSFLGFTGYYRRFIKDYAKIIKPLNDLLVGHCTHKNVKGPKKKIPWVWGDSQQKAFDTIVSLLASPPVLAYADFTKPFIVNTDASVEGLGAVLYQNQGGHERVIAFASRGLRPSERNYPAHKLEFLCLKWALTDKFHDYLYGNTFEVRTDNNPLTYVTTTAKLDAAGHRWLASLSNYNFKLVYRAGRLNGDADGLSRRPYQQEEVFPDVVRAVTCASLSTREELPLAETVVLSNTSSLEPENNTLNIGNVKLSGVDWEKQQSLDKHLRRVIDFVREGIRPDKKILKHEPEEVCQYMREWRLLRLLKGVLYRNTTVDGDPVQQLVIPKAYREKVLRGVHEDVGHQGRDRTNWLARRRFFWPGLDAEVNSWVESCGRCVRRKTPTVPSAELVNIQSSRPMELLCIDYLTLERSKGGYENVLVITDHFTRYAQAIPTRNQLASTTARVLYEQFMVHYSFPARIHSDQGRNFESKVIKELCKIAGVEKTRTTPYHPMGNGMVERFNQTLLKMLGTMEEEQKSSWKSYVAPLVHAYNATKHETTGYSPHYLMFGWHPRLGVDAFLGIDTSSETVGSRQNYAQKLKRRLDFAYKAASAESERKGKRYKDRYDRGVREATLEVGDRVLMRNVGICGKQKLADKWAKDPYIILSVPNVDMPVYKIQKESGKGPIKTVHRNLLLPFMWLPRTAGAQEPRETTRNHQNAGIELVESSSSTTDSDSSDEDGSQTPRYVIPARRPRRTVAESRQPVQPHTVGSGDSPKQGNKGVCRNSNTAGSEGQTQDSIPAARPRRVCKSPNLYGEWLMGTLVPSNSGAEVYV</sequence>
<dbReference type="CDD" id="cd00303">
    <property type="entry name" value="retropepsin_like"/>
    <property type="match status" value="1"/>
</dbReference>
<dbReference type="Gene3D" id="3.10.10.10">
    <property type="entry name" value="HIV Type 1 Reverse Transcriptase, subunit A, domain 1"/>
    <property type="match status" value="1"/>
</dbReference>
<dbReference type="SUPFAM" id="SSF56672">
    <property type="entry name" value="DNA/RNA polymerases"/>
    <property type="match status" value="1"/>
</dbReference>
<dbReference type="EMBL" id="NSIT01000101">
    <property type="protein sequence ID" value="PJE79044.1"/>
    <property type="molecule type" value="Genomic_DNA"/>
</dbReference>
<dbReference type="InterPro" id="IPR043502">
    <property type="entry name" value="DNA/RNA_pol_sf"/>
</dbReference>
<dbReference type="PROSITE" id="PS50878">
    <property type="entry name" value="RT_POL"/>
    <property type="match status" value="1"/>
</dbReference>
<dbReference type="FunFam" id="3.10.20.370:FF:000001">
    <property type="entry name" value="Retrovirus-related Pol polyprotein from transposon 17.6-like protein"/>
    <property type="match status" value="1"/>
</dbReference>
<dbReference type="Gene3D" id="3.30.420.10">
    <property type="entry name" value="Ribonuclease H-like superfamily/Ribonuclease H"/>
    <property type="match status" value="1"/>
</dbReference>
<dbReference type="FunFam" id="1.10.340.70:FF:000001">
    <property type="entry name" value="Retrovirus-related Pol polyprotein from transposon gypsy-like Protein"/>
    <property type="match status" value="1"/>
</dbReference>
<dbReference type="InterPro" id="IPR000477">
    <property type="entry name" value="RT_dom"/>
</dbReference>
<dbReference type="FunFam" id="3.30.420.10:FF:000269">
    <property type="entry name" value="Uncharacterized protein"/>
    <property type="match status" value="1"/>
</dbReference>
<dbReference type="FunFam" id="3.30.70.270:FF:000020">
    <property type="entry name" value="Transposon Tf2-6 polyprotein-like Protein"/>
    <property type="match status" value="1"/>
</dbReference>